<organism evidence="2 3">
    <name type="scientific">Bacillus benzoevorans</name>
    <dbReference type="NCBI Taxonomy" id="1456"/>
    <lineage>
        <taxon>Bacteria</taxon>
        <taxon>Bacillati</taxon>
        <taxon>Bacillota</taxon>
        <taxon>Bacilli</taxon>
        <taxon>Bacillales</taxon>
        <taxon>Bacillaceae</taxon>
        <taxon>Bacillus</taxon>
    </lineage>
</organism>
<sequence length="117" mass="13926">MYYYFVEEKIKKAVEDGEFDHLPGKGKPLDLTDDMPGLSPELKMVYKVLKNAGYLTETKDTEQEKITFKDLYTSATDGHVQANYQKRMEFYEMIKNRKLNRNKTFHSYAEKIFKKFF</sequence>
<dbReference type="EMBL" id="JACHGK010000011">
    <property type="protein sequence ID" value="MBB6446397.1"/>
    <property type="molecule type" value="Genomic_DNA"/>
</dbReference>
<dbReference type="PANTHER" id="PTHR39158">
    <property type="entry name" value="OS08G0560600 PROTEIN"/>
    <property type="match status" value="1"/>
</dbReference>
<dbReference type="InterPro" id="IPR052573">
    <property type="entry name" value="DnaJ_C_subfamily_28"/>
</dbReference>
<comment type="caution">
    <text evidence="2">The sequence shown here is derived from an EMBL/GenBank/DDBJ whole genome shotgun (WGS) entry which is preliminary data.</text>
</comment>
<proteinExistence type="predicted"/>
<name>A0A7X0LXD1_9BACI</name>
<dbReference type="Pfam" id="PF09350">
    <property type="entry name" value="DJC28_CD"/>
    <property type="match status" value="1"/>
</dbReference>
<protein>
    <recommendedName>
        <fullName evidence="1">DnaJ homologue subfamily C member 28 conserved domain-containing protein</fullName>
    </recommendedName>
</protein>
<dbReference type="InterPro" id="IPR018961">
    <property type="entry name" value="DnaJ_homolog_subfam-C_membr-28"/>
</dbReference>
<evidence type="ECO:0000313" key="3">
    <source>
        <dbReference type="Proteomes" id="UP000531594"/>
    </source>
</evidence>
<reference evidence="2 3" key="1">
    <citation type="submission" date="2020-08" db="EMBL/GenBank/DDBJ databases">
        <title>Genomic Encyclopedia of Type Strains, Phase IV (KMG-IV): sequencing the most valuable type-strain genomes for metagenomic binning, comparative biology and taxonomic classification.</title>
        <authorList>
            <person name="Goeker M."/>
        </authorList>
    </citation>
    <scope>NUCLEOTIDE SEQUENCE [LARGE SCALE GENOMIC DNA]</scope>
    <source>
        <strain evidence="2 3">DSM 5391</strain>
    </source>
</reference>
<dbReference type="Proteomes" id="UP000531594">
    <property type="component" value="Unassembled WGS sequence"/>
</dbReference>
<gene>
    <name evidence="2" type="ORF">HNR53_003056</name>
</gene>
<dbReference type="PANTHER" id="PTHR39158:SF1">
    <property type="entry name" value="DNAJ HOMOLOG SUBFAMILY C MEMBER 28"/>
    <property type="match status" value="1"/>
</dbReference>
<evidence type="ECO:0000259" key="1">
    <source>
        <dbReference type="Pfam" id="PF09350"/>
    </source>
</evidence>
<keyword evidence="3" id="KW-1185">Reference proteome</keyword>
<evidence type="ECO:0000313" key="2">
    <source>
        <dbReference type="EMBL" id="MBB6446397.1"/>
    </source>
</evidence>
<feature type="domain" description="DnaJ homologue subfamily C member 28 conserved" evidence="1">
    <location>
        <begin position="5"/>
        <end position="64"/>
    </location>
</feature>
<dbReference type="RefSeq" id="WP_184527383.1">
    <property type="nucleotide sequence ID" value="NZ_JACHGK010000011.1"/>
</dbReference>
<accession>A0A7X0LXD1</accession>
<dbReference type="AlphaFoldDB" id="A0A7X0LXD1"/>